<comment type="caution">
    <text evidence="1">The sequence shown here is derived from an EMBL/GenBank/DDBJ whole genome shotgun (WGS) entry which is preliminary data.</text>
</comment>
<gene>
    <name evidence="1" type="ORF">M670_00464</name>
</gene>
<evidence type="ECO:0000313" key="2">
    <source>
        <dbReference type="Proteomes" id="UP000027936"/>
    </source>
</evidence>
<dbReference type="PATRIC" id="fig|1348973.3.peg.452"/>
<proteinExistence type="predicted"/>
<name>A0A072NU82_SCHAZ</name>
<accession>A0A072NU82</accession>
<organism evidence="1 2">
    <name type="scientific">Schinkia azotoformans MEV2011</name>
    <dbReference type="NCBI Taxonomy" id="1348973"/>
    <lineage>
        <taxon>Bacteria</taxon>
        <taxon>Bacillati</taxon>
        <taxon>Bacillota</taxon>
        <taxon>Bacilli</taxon>
        <taxon>Bacillales</taxon>
        <taxon>Bacillaceae</taxon>
        <taxon>Calidifontibacillus/Schinkia group</taxon>
        <taxon>Schinkia</taxon>
    </lineage>
</organism>
<dbReference type="AlphaFoldDB" id="A0A072NU82"/>
<dbReference type="RefSeq" id="WP_035192869.1">
    <property type="nucleotide sequence ID" value="NZ_JJRY01000001.1"/>
</dbReference>
<protein>
    <submittedName>
        <fullName evidence="1">Uncharacterized protein</fullName>
    </submittedName>
</protein>
<evidence type="ECO:0000313" key="1">
    <source>
        <dbReference type="EMBL" id="KEF40438.1"/>
    </source>
</evidence>
<dbReference type="Proteomes" id="UP000027936">
    <property type="component" value="Unassembled WGS sequence"/>
</dbReference>
<reference evidence="1 2" key="1">
    <citation type="submission" date="2014-04" db="EMBL/GenBank/DDBJ databases">
        <title>Draft genome sequence of Bacillus azotoformans MEV2011, a (co-) denitrifying strain unable to grow in the presence of oxygen.</title>
        <authorList>
            <person name="Nielsen M."/>
            <person name="Schreiber L."/>
            <person name="Finster K."/>
            <person name="Schramm A."/>
        </authorList>
    </citation>
    <scope>NUCLEOTIDE SEQUENCE [LARGE SCALE GENOMIC DNA]</scope>
    <source>
        <strain evidence="1 2">MEV2011</strain>
    </source>
</reference>
<sequence>MDDKYLLLLAFDALLLSLDCEYEPVSEEQFNLLQSKVYEGYGLKITSTNEDYEKIKELLIQDVRKYRKQLFEEI</sequence>
<dbReference type="EMBL" id="JJRY01000001">
    <property type="protein sequence ID" value="KEF40438.1"/>
    <property type="molecule type" value="Genomic_DNA"/>
</dbReference>